<dbReference type="GO" id="GO:0019369">
    <property type="term" value="P:arachidonate metabolic process"/>
    <property type="evidence" value="ECO:0007669"/>
    <property type="project" value="TreeGrafter"/>
</dbReference>
<keyword evidence="2" id="KW-0442">Lipid degradation</keyword>
<sequence length="529" mass="58996">MTDVVNPGESGSLKLPRSGSALRSSKPTPKRVPTRVSILVPKDYSTRNDVSPGARSGTSSDANTATDLQVTSTPWSRKLILTLDGGGIKGYSSLIILRALMREIAQIEQTLEPAALSSAHTDRIARDAIPDAVYREGQYLPCHYFDYVAGTSFGGLIAIMLGMLGKSVEECITEFHNQHKAIPLTNDVPGRVSIELPLLRKRNTWPTKRTRSFFDTFAKFSVTSTARSLATAAAASALSSATSSAVAPSEADSTASTASEFRKDSFQCQTLAWCTEVEEHRERRPYAFCTYKEDDESEKLVSIPEVAKAITTPATSSFKPFKLGSGHFVDGSKQIRDPTLEVLKEITSLLDGGEPVIDLLLSLGTDEHQAWFYEKLRSVSSSKSSGGSSRSSADISKEEGRSYHQYHRFEVTDVKLGMRKKNYLSHIEETTEKWLESAEQKAYLHRYAEMLVKRRRARANTARWETFALGVRYHCFHKECSKNHNDRLFDSRGDFYDHLDRRHDLVRLASKNMVDVEQELDKGRQFGLS</sequence>
<evidence type="ECO:0000313" key="7">
    <source>
        <dbReference type="Proteomes" id="UP001287356"/>
    </source>
</evidence>
<dbReference type="GO" id="GO:0046486">
    <property type="term" value="P:glycerolipid metabolic process"/>
    <property type="evidence" value="ECO:0007669"/>
    <property type="project" value="UniProtKB-ARBA"/>
</dbReference>
<dbReference type="PANTHER" id="PTHR24185:SF1">
    <property type="entry name" value="CALCIUM-INDEPENDENT PHOSPHOLIPASE A2-GAMMA"/>
    <property type="match status" value="1"/>
</dbReference>
<feature type="region of interest" description="Disordered" evidence="4">
    <location>
        <begin position="1"/>
        <end position="69"/>
    </location>
</feature>
<feature type="compositionally biased region" description="Polar residues" evidence="4">
    <location>
        <begin position="56"/>
        <end position="69"/>
    </location>
</feature>
<organism evidence="6 7">
    <name type="scientific">Lasiosphaeria ovina</name>
    <dbReference type="NCBI Taxonomy" id="92902"/>
    <lineage>
        <taxon>Eukaryota</taxon>
        <taxon>Fungi</taxon>
        <taxon>Dikarya</taxon>
        <taxon>Ascomycota</taxon>
        <taxon>Pezizomycotina</taxon>
        <taxon>Sordariomycetes</taxon>
        <taxon>Sordariomycetidae</taxon>
        <taxon>Sordariales</taxon>
        <taxon>Lasiosphaeriaceae</taxon>
        <taxon>Lasiosphaeria</taxon>
    </lineage>
</organism>
<evidence type="ECO:0000313" key="6">
    <source>
        <dbReference type="EMBL" id="KAK3384488.1"/>
    </source>
</evidence>
<dbReference type="PANTHER" id="PTHR24185">
    <property type="entry name" value="CALCIUM-INDEPENDENT PHOSPHOLIPASE A2-GAMMA"/>
    <property type="match status" value="1"/>
</dbReference>
<dbReference type="GO" id="GO:0047499">
    <property type="term" value="F:calcium-independent phospholipase A2 activity"/>
    <property type="evidence" value="ECO:0007669"/>
    <property type="project" value="TreeGrafter"/>
</dbReference>
<feature type="region of interest" description="Disordered" evidence="4">
    <location>
        <begin position="380"/>
        <end position="399"/>
    </location>
</feature>
<evidence type="ECO:0000256" key="2">
    <source>
        <dbReference type="ARBA" id="ARBA00022963"/>
    </source>
</evidence>
<feature type="compositionally biased region" description="Low complexity" evidence="4">
    <location>
        <begin position="380"/>
        <end position="392"/>
    </location>
</feature>
<comment type="caution">
    <text evidence="6">The sequence shown here is derived from an EMBL/GenBank/DDBJ whole genome shotgun (WGS) entry which is preliminary data.</text>
</comment>
<feature type="domain" description="PNPLA" evidence="5">
    <location>
        <begin position="81"/>
        <end position="331"/>
    </location>
</feature>
<evidence type="ECO:0000256" key="4">
    <source>
        <dbReference type="SAM" id="MobiDB-lite"/>
    </source>
</evidence>
<keyword evidence="1" id="KW-0378">Hydrolase</keyword>
<dbReference type="GO" id="GO:0016020">
    <property type="term" value="C:membrane"/>
    <property type="evidence" value="ECO:0007669"/>
    <property type="project" value="TreeGrafter"/>
</dbReference>
<dbReference type="AlphaFoldDB" id="A0AAE0TYP2"/>
<dbReference type="Pfam" id="PF01734">
    <property type="entry name" value="Patatin"/>
    <property type="match status" value="1"/>
</dbReference>
<accession>A0AAE0TYP2</accession>
<dbReference type="InterPro" id="IPR016035">
    <property type="entry name" value="Acyl_Trfase/lysoPLipase"/>
</dbReference>
<dbReference type="InterPro" id="IPR002641">
    <property type="entry name" value="PNPLA_dom"/>
</dbReference>
<dbReference type="SUPFAM" id="SSF52151">
    <property type="entry name" value="FabD/lysophospholipase-like"/>
    <property type="match status" value="1"/>
</dbReference>
<gene>
    <name evidence="6" type="ORF">B0T24DRAFT_567728</name>
</gene>
<protein>
    <submittedName>
        <fullName evidence="6">Patatin-like phospholipase-domain-containing protein</fullName>
    </submittedName>
</protein>
<dbReference type="GO" id="GO:0016042">
    <property type="term" value="P:lipid catabolic process"/>
    <property type="evidence" value="ECO:0007669"/>
    <property type="project" value="UniProtKB-KW"/>
</dbReference>
<name>A0AAE0TYP2_9PEZI</name>
<dbReference type="Gene3D" id="3.40.1090.10">
    <property type="entry name" value="Cytosolic phospholipase A2 catalytic domain"/>
    <property type="match status" value="1"/>
</dbReference>
<reference evidence="6" key="1">
    <citation type="journal article" date="2023" name="Mol. Phylogenet. Evol.">
        <title>Genome-scale phylogeny and comparative genomics of the fungal order Sordariales.</title>
        <authorList>
            <person name="Hensen N."/>
            <person name="Bonometti L."/>
            <person name="Westerberg I."/>
            <person name="Brannstrom I.O."/>
            <person name="Guillou S."/>
            <person name="Cros-Aarteil S."/>
            <person name="Calhoun S."/>
            <person name="Haridas S."/>
            <person name="Kuo A."/>
            <person name="Mondo S."/>
            <person name="Pangilinan J."/>
            <person name="Riley R."/>
            <person name="LaButti K."/>
            <person name="Andreopoulos B."/>
            <person name="Lipzen A."/>
            <person name="Chen C."/>
            <person name="Yan M."/>
            <person name="Daum C."/>
            <person name="Ng V."/>
            <person name="Clum A."/>
            <person name="Steindorff A."/>
            <person name="Ohm R.A."/>
            <person name="Martin F."/>
            <person name="Silar P."/>
            <person name="Natvig D.O."/>
            <person name="Lalanne C."/>
            <person name="Gautier V."/>
            <person name="Ament-Velasquez S.L."/>
            <person name="Kruys A."/>
            <person name="Hutchinson M.I."/>
            <person name="Powell A.J."/>
            <person name="Barry K."/>
            <person name="Miller A.N."/>
            <person name="Grigoriev I.V."/>
            <person name="Debuchy R."/>
            <person name="Gladieux P."/>
            <person name="Hiltunen Thoren M."/>
            <person name="Johannesson H."/>
        </authorList>
    </citation>
    <scope>NUCLEOTIDE SEQUENCE</scope>
    <source>
        <strain evidence="6">CBS 958.72</strain>
    </source>
</reference>
<evidence type="ECO:0000256" key="3">
    <source>
        <dbReference type="ARBA" id="ARBA00023098"/>
    </source>
</evidence>
<dbReference type="Proteomes" id="UP001287356">
    <property type="component" value="Unassembled WGS sequence"/>
</dbReference>
<evidence type="ECO:0000256" key="1">
    <source>
        <dbReference type="ARBA" id="ARBA00022801"/>
    </source>
</evidence>
<reference evidence="6" key="2">
    <citation type="submission" date="2023-06" db="EMBL/GenBank/DDBJ databases">
        <authorList>
            <consortium name="Lawrence Berkeley National Laboratory"/>
            <person name="Haridas S."/>
            <person name="Hensen N."/>
            <person name="Bonometti L."/>
            <person name="Westerberg I."/>
            <person name="Brannstrom I.O."/>
            <person name="Guillou S."/>
            <person name="Cros-Aarteil S."/>
            <person name="Calhoun S."/>
            <person name="Kuo A."/>
            <person name="Mondo S."/>
            <person name="Pangilinan J."/>
            <person name="Riley R."/>
            <person name="Labutti K."/>
            <person name="Andreopoulos B."/>
            <person name="Lipzen A."/>
            <person name="Chen C."/>
            <person name="Yanf M."/>
            <person name="Daum C."/>
            <person name="Ng V."/>
            <person name="Clum A."/>
            <person name="Steindorff A."/>
            <person name="Ohm R."/>
            <person name="Martin F."/>
            <person name="Silar P."/>
            <person name="Natvig D."/>
            <person name="Lalanne C."/>
            <person name="Gautier V."/>
            <person name="Ament-Velasquez S.L."/>
            <person name="Kruys A."/>
            <person name="Hutchinson M.I."/>
            <person name="Powell A.J."/>
            <person name="Barry K."/>
            <person name="Miller A.N."/>
            <person name="Grigoriev I.V."/>
            <person name="Debuchy R."/>
            <person name="Gladieux P."/>
            <person name="Thoren M.H."/>
            <person name="Johannesson H."/>
        </authorList>
    </citation>
    <scope>NUCLEOTIDE SEQUENCE</scope>
    <source>
        <strain evidence="6">CBS 958.72</strain>
    </source>
</reference>
<keyword evidence="3" id="KW-0443">Lipid metabolism</keyword>
<evidence type="ECO:0000259" key="5">
    <source>
        <dbReference type="Pfam" id="PF01734"/>
    </source>
</evidence>
<proteinExistence type="predicted"/>
<keyword evidence="7" id="KW-1185">Reference proteome</keyword>
<dbReference type="EMBL" id="JAULSN010000001">
    <property type="protein sequence ID" value="KAK3384488.1"/>
    <property type="molecule type" value="Genomic_DNA"/>
</dbReference>